<comment type="caution">
    <text evidence="2">The sequence shown here is derived from an EMBL/GenBank/DDBJ whole genome shotgun (WGS) entry which is preliminary data.</text>
</comment>
<dbReference type="EMBL" id="JADGJD010000004">
    <property type="protein sequence ID" value="KAJ3057408.1"/>
    <property type="molecule type" value="Genomic_DNA"/>
</dbReference>
<evidence type="ECO:0008006" key="4">
    <source>
        <dbReference type="Google" id="ProtNLM"/>
    </source>
</evidence>
<gene>
    <name evidence="2" type="ORF">HK097_007587</name>
</gene>
<dbReference type="Gene3D" id="3.40.50.720">
    <property type="entry name" value="NAD(P)-binding Rossmann-like Domain"/>
    <property type="match status" value="1"/>
</dbReference>
<dbReference type="Pfam" id="PF00106">
    <property type="entry name" value="adh_short"/>
    <property type="match status" value="1"/>
</dbReference>
<dbReference type="SUPFAM" id="SSF51735">
    <property type="entry name" value="NAD(P)-binding Rossmann-fold domains"/>
    <property type="match status" value="1"/>
</dbReference>
<dbReference type="PRINTS" id="PR00081">
    <property type="entry name" value="GDHRDH"/>
</dbReference>
<name>A0AAD5SND0_9FUNG</name>
<dbReference type="PANTHER" id="PTHR47534">
    <property type="entry name" value="YALI0E05731P"/>
    <property type="match status" value="1"/>
</dbReference>
<keyword evidence="1" id="KW-0560">Oxidoreductase</keyword>
<dbReference type="InterPro" id="IPR052228">
    <property type="entry name" value="Sec_Metab_Biosynth_Oxidored"/>
</dbReference>
<organism evidence="2 3">
    <name type="scientific">Rhizophlyctis rosea</name>
    <dbReference type="NCBI Taxonomy" id="64517"/>
    <lineage>
        <taxon>Eukaryota</taxon>
        <taxon>Fungi</taxon>
        <taxon>Fungi incertae sedis</taxon>
        <taxon>Chytridiomycota</taxon>
        <taxon>Chytridiomycota incertae sedis</taxon>
        <taxon>Chytridiomycetes</taxon>
        <taxon>Rhizophlyctidales</taxon>
        <taxon>Rhizophlyctidaceae</taxon>
        <taxon>Rhizophlyctis</taxon>
    </lineage>
</organism>
<dbReference type="Proteomes" id="UP001212841">
    <property type="component" value="Unassembled WGS sequence"/>
</dbReference>
<keyword evidence="3" id="KW-1185">Reference proteome</keyword>
<dbReference type="InterPro" id="IPR036291">
    <property type="entry name" value="NAD(P)-bd_dom_sf"/>
</dbReference>
<dbReference type="PANTHER" id="PTHR47534:SF3">
    <property type="entry name" value="ALCOHOL DEHYDROGENASE-LIKE C-TERMINAL DOMAIN-CONTAINING PROTEIN"/>
    <property type="match status" value="1"/>
</dbReference>
<protein>
    <recommendedName>
        <fullName evidence="4">NAD(P)-binding protein</fullName>
    </recommendedName>
</protein>
<dbReference type="AlphaFoldDB" id="A0AAD5SND0"/>
<reference evidence="2" key="1">
    <citation type="submission" date="2020-05" db="EMBL/GenBank/DDBJ databases">
        <title>Phylogenomic resolution of chytrid fungi.</title>
        <authorList>
            <person name="Stajich J.E."/>
            <person name="Amses K."/>
            <person name="Simmons R."/>
            <person name="Seto K."/>
            <person name="Myers J."/>
            <person name="Bonds A."/>
            <person name="Quandt C.A."/>
            <person name="Barry K."/>
            <person name="Liu P."/>
            <person name="Grigoriev I."/>
            <person name="Longcore J.E."/>
            <person name="James T.Y."/>
        </authorList>
    </citation>
    <scope>NUCLEOTIDE SEQUENCE</scope>
    <source>
        <strain evidence="2">JEL0318</strain>
    </source>
</reference>
<proteinExistence type="predicted"/>
<accession>A0AAD5SND0</accession>
<dbReference type="GO" id="GO:0016491">
    <property type="term" value="F:oxidoreductase activity"/>
    <property type="evidence" value="ECO:0007669"/>
    <property type="project" value="UniProtKB-KW"/>
</dbReference>
<evidence type="ECO:0000313" key="3">
    <source>
        <dbReference type="Proteomes" id="UP001212841"/>
    </source>
</evidence>
<sequence length="342" mass="37290">MALVKPTARLFSANSRAFALNRHQSVAHRVAMSSRSISSVVRDFREKNSQQDLKDKHVLVVGGTQGIGAATAKRFASLGASVTITGRDKSRGNYILETLRKSTPSENHSPQHTFETLEVTKLGNLKQFVQSFSGKHSQTGLHALILCAGGLNYGPRRETEDGVEMTFAMNILSRFLLTHELQPLLAKAPGGRVVNVLGAGNGSNDINVDDLELKNGFNFIRAASLHATINDLLTKQFAKRYSDAAFYHFFPGMVNTNGPENNRFPWFVTLPAKIVMPLIATPPEDVAEVITYVATSPEFGTPRSGALLGPKANDAKQADVLNKPEVGKKVWDYMIQRAGLSS</sequence>
<evidence type="ECO:0000313" key="2">
    <source>
        <dbReference type="EMBL" id="KAJ3057408.1"/>
    </source>
</evidence>
<evidence type="ECO:0000256" key="1">
    <source>
        <dbReference type="ARBA" id="ARBA00023002"/>
    </source>
</evidence>
<dbReference type="InterPro" id="IPR002347">
    <property type="entry name" value="SDR_fam"/>
</dbReference>